<name>D6Y874_THEBD</name>
<reference evidence="2 3" key="1">
    <citation type="submission" date="2010-01" db="EMBL/GenBank/DDBJ databases">
        <title>The complete genome of Thermobispora bispora DSM 43833.</title>
        <authorList>
            <consortium name="US DOE Joint Genome Institute (JGI-PGF)"/>
            <person name="Lucas S."/>
            <person name="Copeland A."/>
            <person name="Lapidus A."/>
            <person name="Glavina del Rio T."/>
            <person name="Dalin E."/>
            <person name="Tice H."/>
            <person name="Bruce D."/>
            <person name="Goodwin L."/>
            <person name="Pitluck S."/>
            <person name="Kyrpides N."/>
            <person name="Mavromatis K."/>
            <person name="Ivanova N."/>
            <person name="Mikhailova N."/>
            <person name="Chertkov O."/>
            <person name="Brettin T."/>
            <person name="Detter J.C."/>
            <person name="Han C."/>
            <person name="Larimer F."/>
            <person name="Land M."/>
            <person name="Hauser L."/>
            <person name="Markowitz V."/>
            <person name="Cheng J.-F."/>
            <person name="Hugenholtz P."/>
            <person name="Woyke T."/>
            <person name="Wu D."/>
            <person name="Jando M."/>
            <person name="Schneider S."/>
            <person name="Klenk H.-P."/>
            <person name="Eisen J.A."/>
        </authorList>
    </citation>
    <scope>NUCLEOTIDE SEQUENCE [LARGE SCALE GENOMIC DNA]</scope>
    <source>
        <strain evidence="3">ATCC 19993 / DSM 43833 / CBS 139.67 / JCM 10125 / KCTC 9307 / NBRC 14880 / R51</strain>
    </source>
</reference>
<protein>
    <recommendedName>
        <fullName evidence="4">Integral membrane protein</fullName>
    </recommendedName>
</protein>
<keyword evidence="3" id="KW-1185">Reference proteome</keyword>
<keyword evidence="1" id="KW-0472">Membrane</keyword>
<gene>
    <name evidence="2" type="ordered locus">Tbis_3116</name>
</gene>
<evidence type="ECO:0000313" key="3">
    <source>
        <dbReference type="Proteomes" id="UP000006640"/>
    </source>
</evidence>
<feature type="transmembrane region" description="Helical" evidence="1">
    <location>
        <begin position="15"/>
        <end position="38"/>
    </location>
</feature>
<sequence>MAAEYAHAMSFIDTLLLVLHIGIAIFALGPLTAVTSITPRYIRARNVEVLRYLNRSTRRFGLLSIGVFLFGALLGRSDLGLPYLSISMTLFVVAAVLLVIIERDQRAAIRALSSESTADDAKVQTGRIAALSGITALIWLVVLVLMVVY</sequence>
<feature type="transmembrane region" description="Helical" evidence="1">
    <location>
        <begin position="59"/>
        <end position="75"/>
    </location>
</feature>
<feature type="transmembrane region" description="Helical" evidence="1">
    <location>
        <begin position="128"/>
        <end position="148"/>
    </location>
</feature>
<dbReference type="STRING" id="469371.Tbis_3116"/>
<accession>D6Y874</accession>
<evidence type="ECO:0000313" key="2">
    <source>
        <dbReference type="EMBL" id="ADG89810.1"/>
    </source>
</evidence>
<keyword evidence="1" id="KW-0812">Transmembrane</keyword>
<proteinExistence type="predicted"/>
<feature type="transmembrane region" description="Helical" evidence="1">
    <location>
        <begin position="81"/>
        <end position="101"/>
    </location>
</feature>
<dbReference type="Proteomes" id="UP000006640">
    <property type="component" value="Chromosome"/>
</dbReference>
<dbReference type="HOGENOM" id="CLU_1634583_0_0_11"/>
<dbReference type="KEGG" id="tbi:Tbis_3116"/>
<evidence type="ECO:0008006" key="4">
    <source>
        <dbReference type="Google" id="ProtNLM"/>
    </source>
</evidence>
<dbReference type="eggNOG" id="ENOG5032UXA">
    <property type="taxonomic scope" value="Bacteria"/>
</dbReference>
<evidence type="ECO:0000256" key="1">
    <source>
        <dbReference type="SAM" id="Phobius"/>
    </source>
</evidence>
<dbReference type="AlphaFoldDB" id="D6Y874"/>
<keyword evidence="1" id="KW-1133">Transmembrane helix</keyword>
<organism evidence="2 3">
    <name type="scientific">Thermobispora bispora (strain ATCC 19993 / DSM 43833 / CBS 139.67 / JCM 10125 / KCTC 9307 / NBRC 14880 / R51)</name>
    <dbReference type="NCBI Taxonomy" id="469371"/>
    <lineage>
        <taxon>Bacteria</taxon>
        <taxon>Bacillati</taxon>
        <taxon>Actinomycetota</taxon>
        <taxon>Actinomycetes</taxon>
        <taxon>Streptosporangiales</taxon>
        <taxon>Streptosporangiaceae</taxon>
        <taxon>Thermobispora</taxon>
    </lineage>
</organism>
<dbReference type="EMBL" id="CP001874">
    <property type="protein sequence ID" value="ADG89810.1"/>
    <property type="molecule type" value="Genomic_DNA"/>
</dbReference>